<dbReference type="PANTHER" id="PTHR36766">
    <property type="entry name" value="PLANT BROAD-SPECTRUM MILDEW RESISTANCE PROTEIN RPW8"/>
    <property type="match status" value="1"/>
</dbReference>
<proteinExistence type="predicted"/>
<organism evidence="3 4">
    <name type="scientific">Ziziphus jujuba</name>
    <name type="common">Chinese jujube</name>
    <name type="synonym">Ziziphus sativa</name>
    <dbReference type="NCBI Taxonomy" id="326968"/>
    <lineage>
        <taxon>Eukaryota</taxon>
        <taxon>Viridiplantae</taxon>
        <taxon>Streptophyta</taxon>
        <taxon>Embryophyta</taxon>
        <taxon>Tracheophyta</taxon>
        <taxon>Spermatophyta</taxon>
        <taxon>Magnoliopsida</taxon>
        <taxon>eudicotyledons</taxon>
        <taxon>Gunneridae</taxon>
        <taxon>Pentapetalae</taxon>
        <taxon>rosids</taxon>
        <taxon>fabids</taxon>
        <taxon>Rosales</taxon>
        <taxon>Rhamnaceae</taxon>
        <taxon>Paliureae</taxon>
        <taxon>Ziziphus</taxon>
    </lineage>
</organism>
<dbReference type="PRINTS" id="PR00364">
    <property type="entry name" value="DISEASERSIST"/>
</dbReference>
<dbReference type="InterPro" id="IPR002182">
    <property type="entry name" value="NB-ARC"/>
</dbReference>
<dbReference type="GeneID" id="125422767"/>
<evidence type="ECO:0000256" key="1">
    <source>
        <dbReference type="ARBA" id="ARBA00022821"/>
    </source>
</evidence>
<evidence type="ECO:0000313" key="3">
    <source>
        <dbReference type="Proteomes" id="UP001652623"/>
    </source>
</evidence>
<feature type="domain" description="NB-ARC" evidence="2">
    <location>
        <begin position="71"/>
        <end position="130"/>
    </location>
</feature>
<accession>A0ABM3IL17</accession>
<evidence type="ECO:0000259" key="2">
    <source>
        <dbReference type="Pfam" id="PF00931"/>
    </source>
</evidence>
<dbReference type="SUPFAM" id="SSF52540">
    <property type="entry name" value="P-loop containing nucleoside triphosphate hydrolases"/>
    <property type="match status" value="1"/>
</dbReference>
<dbReference type="Gene3D" id="3.40.50.300">
    <property type="entry name" value="P-loop containing nucleotide triphosphate hydrolases"/>
    <property type="match status" value="1"/>
</dbReference>
<reference evidence="4" key="1">
    <citation type="submission" date="2025-08" db="UniProtKB">
        <authorList>
            <consortium name="RefSeq"/>
        </authorList>
    </citation>
    <scope>IDENTIFICATION</scope>
    <source>
        <tissue evidence="4">Seedling</tissue>
    </source>
</reference>
<dbReference type="Gene3D" id="1.10.8.430">
    <property type="entry name" value="Helical domain of apoptotic protease-activating factors"/>
    <property type="match status" value="1"/>
</dbReference>
<dbReference type="Proteomes" id="UP001652623">
    <property type="component" value="Chromosome 2"/>
</dbReference>
<keyword evidence="1" id="KW-0611">Plant defense</keyword>
<keyword evidence="3" id="KW-1185">Reference proteome</keyword>
<evidence type="ECO:0000313" key="4">
    <source>
        <dbReference type="RefSeq" id="XP_048330870.1"/>
    </source>
</evidence>
<gene>
    <name evidence="4" type="primary">LOC125422767</name>
</gene>
<dbReference type="RefSeq" id="XP_048330870.1">
    <property type="nucleotide sequence ID" value="XM_048474913.1"/>
</dbReference>
<dbReference type="InterPro" id="IPR042197">
    <property type="entry name" value="Apaf_helical"/>
</dbReference>
<name>A0ABM3IL17_ZIZJJ</name>
<dbReference type="PANTHER" id="PTHR36766:SF40">
    <property type="entry name" value="DISEASE RESISTANCE PROTEIN RGA3"/>
    <property type="match status" value="1"/>
</dbReference>
<sequence length="207" mass="23848">MLTDNGRSGNRISVIPIVGRGGIGKTTLAQLIDNDERVNGYFDLKAWVSVSDDINVFKITKTIAERNEDYFLWEEHKKPFEFAAYGSKIIVTTRYDSVASVRRNDIPSYQLQTISDENCWNLCVKHAFNNVDPCAHPRLEEIGRQIVQKCKGLPLAVKLVSSILRYHLTLEEWENVLKSDIWELPEEKNNILPALWLNYQYLPSHLK</sequence>
<feature type="domain" description="NB-ARC" evidence="2">
    <location>
        <begin position="11"/>
        <end position="66"/>
    </location>
</feature>
<dbReference type="InterPro" id="IPR027417">
    <property type="entry name" value="P-loop_NTPase"/>
</dbReference>
<dbReference type="Pfam" id="PF00931">
    <property type="entry name" value="NB-ARC"/>
    <property type="match status" value="2"/>
</dbReference>
<protein>
    <submittedName>
        <fullName evidence="4">Disease resistance RPP13-like protein 1</fullName>
    </submittedName>
</protein>